<dbReference type="InterPro" id="IPR059179">
    <property type="entry name" value="MLKL-like_MCAfunc"/>
</dbReference>
<proteinExistence type="predicted"/>
<dbReference type="InterPro" id="IPR036537">
    <property type="entry name" value="Adaptor_Cbl_N_dom_sf"/>
</dbReference>
<keyword evidence="4" id="KW-1185">Reference proteome</keyword>
<protein>
    <recommendedName>
        <fullName evidence="2">Mixed lineage kinase domain-containing protein</fullName>
    </recommendedName>
</protein>
<name>A0A1Y2IRC3_TRAC3</name>
<evidence type="ECO:0000313" key="4">
    <source>
        <dbReference type="Proteomes" id="UP000193067"/>
    </source>
</evidence>
<gene>
    <name evidence="3" type="ORF">PYCCODRAFT_1444280</name>
</gene>
<evidence type="ECO:0000259" key="2">
    <source>
        <dbReference type="Pfam" id="PF22215"/>
    </source>
</evidence>
<dbReference type="EMBL" id="KZ084099">
    <property type="protein sequence ID" value="OSD03676.1"/>
    <property type="molecule type" value="Genomic_DNA"/>
</dbReference>
<evidence type="ECO:0000256" key="1">
    <source>
        <dbReference type="SAM" id="MobiDB-lite"/>
    </source>
</evidence>
<dbReference type="Proteomes" id="UP000193067">
    <property type="component" value="Unassembled WGS sequence"/>
</dbReference>
<accession>A0A1Y2IRC3</accession>
<dbReference type="InterPro" id="IPR054000">
    <property type="entry name" value="MLKL_N"/>
</dbReference>
<sequence>MPLKIVKIRKVTADDALNALVATSAVSKQIADIMQFPPAQAAAGILLLVFETIQKIQANKDDCYRLAQRCLSMLVDIRDHMTEHQDSAPPSLLKAITKFEEALESIYKFMKQEAEQTWGTRLMRKGTIELAMKRHHLALDDAVRSFQIASLINIQLSLGGIPGRTKAVDGSMPESAEGPESSQPSGTPQSREATLPAYSEELVVRAAITDVAEICFSPGPTSALVNFFLGLFSEYEMLLSAPGAQVDAYSTVPSEVVEDFRIIEHQGFNQYHQSQFVMKGKSRIKSGWWGGGVEGDLDGRRSFMLRYEGNQRDAMKRWMRDVKLLQNIYHPNLPQMIGYSNDETPTPFIVLANVQTRLPQAMLLDAVKHARIGVCLQMMLRFVSPALDAALYLQRQMNLSDSKLQDYVENADLRIDAENTVVMGLPPPEIDRVHSWRNYGLAYSIRSIFLKILPGGGYAREPVDVNDQSGATIEKQRKISHLTMIARTLLPDSENMNVVKKRLQDVLTTEDDEDEEAEVVSISLRQLRMAALANGMIQHAWHRNTVPPNKFAVGDLGYLPPGSIDWSEFVLCCNVYHDDSMNADIESRAAGMQGSWIKGGGYDRQELTPFDYPGGISGWPVVVLPEADFTLHINHEDATTQTSVAWNYLLENGRSLAAQYGVGPEELILVSRVGCEQRFRVRDLRKVRHWPASVKLPPHPHRHRQQQTFPGHFGHQPFGSRTSGGEERRLVQGQDLAPKLFYLFTSGDKDYQSHFSQRPMPSTLKEGEKAPELDANVVQCFAYPTDAFGYLDYVQLHAEDYEL</sequence>
<dbReference type="OrthoDB" id="3268478at2759"/>
<dbReference type="CDD" id="cd21037">
    <property type="entry name" value="MLKL_NTD"/>
    <property type="match status" value="1"/>
</dbReference>
<reference evidence="3 4" key="1">
    <citation type="journal article" date="2015" name="Biotechnol. Biofuels">
        <title>Enhanced degradation of softwood versus hardwood by the white-rot fungus Pycnoporus coccineus.</title>
        <authorList>
            <person name="Couturier M."/>
            <person name="Navarro D."/>
            <person name="Chevret D."/>
            <person name="Henrissat B."/>
            <person name="Piumi F."/>
            <person name="Ruiz-Duenas F.J."/>
            <person name="Martinez A.T."/>
            <person name="Grigoriev I.V."/>
            <person name="Riley R."/>
            <person name="Lipzen A."/>
            <person name="Berrin J.G."/>
            <person name="Master E.R."/>
            <person name="Rosso M.N."/>
        </authorList>
    </citation>
    <scope>NUCLEOTIDE SEQUENCE [LARGE SCALE GENOMIC DNA]</scope>
    <source>
        <strain evidence="3 4">BRFM310</strain>
    </source>
</reference>
<dbReference type="Gene3D" id="1.20.930.20">
    <property type="entry name" value="Adaptor protein Cbl, N-terminal domain"/>
    <property type="match status" value="1"/>
</dbReference>
<feature type="region of interest" description="Disordered" evidence="1">
    <location>
        <begin position="693"/>
        <end position="728"/>
    </location>
</feature>
<feature type="region of interest" description="Disordered" evidence="1">
    <location>
        <begin position="165"/>
        <end position="193"/>
    </location>
</feature>
<dbReference type="Pfam" id="PF22215">
    <property type="entry name" value="MLKL_N"/>
    <property type="match status" value="1"/>
</dbReference>
<evidence type="ECO:0000313" key="3">
    <source>
        <dbReference type="EMBL" id="OSD03676.1"/>
    </source>
</evidence>
<dbReference type="AlphaFoldDB" id="A0A1Y2IRC3"/>
<feature type="domain" description="Mixed lineage kinase" evidence="2">
    <location>
        <begin position="48"/>
        <end position="146"/>
    </location>
</feature>
<dbReference type="GO" id="GO:0007166">
    <property type="term" value="P:cell surface receptor signaling pathway"/>
    <property type="evidence" value="ECO:0007669"/>
    <property type="project" value="InterPro"/>
</dbReference>
<organism evidence="3 4">
    <name type="scientific">Trametes coccinea (strain BRFM310)</name>
    <name type="common">Pycnoporus coccineus</name>
    <dbReference type="NCBI Taxonomy" id="1353009"/>
    <lineage>
        <taxon>Eukaryota</taxon>
        <taxon>Fungi</taxon>
        <taxon>Dikarya</taxon>
        <taxon>Basidiomycota</taxon>
        <taxon>Agaricomycotina</taxon>
        <taxon>Agaricomycetes</taxon>
        <taxon>Polyporales</taxon>
        <taxon>Polyporaceae</taxon>
        <taxon>Trametes</taxon>
    </lineage>
</organism>
<feature type="compositionally biased region" description="Polar residues" evidence="1">
    <location>
        <begin position="180"/>
        <end position="192"/>
    </location>
</feature>